<dbReference type="RefSeq" id="WP_376871531.1">
    <property type="nucleotide sequence ID" value="NZ_JBHUHP010000001.1"/>
</dbReference>
<protein>
    <submittedName>
        <fullName evidence="2">Uncharacterized protein</fullName>
    </submittedName>
</protein>
<proteinExistence type="predicted"/>
<evidence type="ECO:0000256" key="1">
    <source>
        <dbReference type="SAM" id="MobiDB-lite"/>
    </source>
</evidence>
<accession>A0ABW4X648</accession>
<organism evidence="2 3">
    <name type="scientific">Blastococcus deserti</name>
    <dbReference type="NCBI Taxonomy" id="2259033"/>
    <lineage>
        <taxon>Bacteria</taxon>
        <taxon>Bacillati</taxon>
        <taxon>Actinomycetota</taxon>
        <taxon>Actinomycetes</taxon>
        <taxon>Geodermatophilales</taxon>
        <taxon>Geodermatophilaceae</taxon>
        <taxon>Blastococcus</taxon>
    </lineage>
</organism>
<dbReference type="Proteomes" id="UP001597402">
    <property type="component" value="Unassembled WGS sequence"/>
</dbReference>
<comment type="caution">
    <text evidence="2">The sequence shown here is derived from an EMBL/GenBank/DDBJ whole genome shotgun (WGS) entry which is preliminary data.</text>
</comment>
<evidence type="ECO:0000313" key="3">
    <source>
        <dbReference type="Proteomes" id="UP001597402"/>
    </source>
</evidence>
<evidence type="ECO:0000313" key="2">
    <source>
        <dbReference type="EMBL" id="MFD2090534.1"/>
    </source>
</evidence>
<feature type="region of interest" description="Disordered" evidence="1">
    <location>
        <begin position="1"/>
        <end position="20"/>
    </location>
</feature>
<dbReference type="EMBL" id="JBHUHP010000001">
    <property type="protein sequence ID" value="MFD2090534.1"/>
    <property type="molecule type" value="Genomic_DNA"/>
</dbReference>
<keyword evidence="3" id="KW-1185">Reference proteome</keyword>
<reference evidence="3" key="1">
    <citation type="journal article" date="2019" name="Int. J. Syst. Evol. Microbiol.">
        <title>The Global Catalogue of Microorganisms (GCM) 10K type strain sequencing project: providing services to taxonomists for standard genome sequencing and annotation.</title>
        <authorList>
            <consortium name="The Broad Institute Genomics Platform"/>
            <consortium name="The Broad Institute Genome Sequencing Center for Infectious Disease"/>
            <person name="Wu L."/>
            <person name="Ma J."/>
        </authorList>
    </citation>
    <scope>NUCLEOTIDE SEQUENCE [LARGE SCALE GENOMIC DNA]</scope>
    <source>
        <strain evidence="3">JCM 3338</strain>
    </source>
</reference>
<gene>
    <name evidence="2" type="ORF">ACFSHS_03005</name>
</gene>
<name>A0ABW4X648_9ACTN</name>
<sequence length="48" mass="5422">MTDLAQNLLDPAAEHPHHPALRMDDAVLRLTVEILRRAVQVPEQVGQR</sequence>